<dbReference type="GO" id="GO:0008782">
    <property type="term" value="F:adenosylhomocysteine nucleosidase activity"/>
    <property type="evidence" value="ECO:0007669"/>
    <property type="project" value="UniProtKB-EC"/>
</dbReference>
<comment type="caution">
    <text evidence="2">The sequence shown here is derived from an EMBL/GenBank/DDBJ whole genome shotgun (WGS) entry which is preliminary data.</text>
</comment>
<dbReference type="EC" id="3.2.2.9" evidence="2"/>
<evidence type="ECO:0000259" key="1">
    <source>
        <dbReference type="Pfam" id="PF01048"/>
    </source>
</evidence>
<keyword evidence="2" id="KW-0378">Hydrolase</keyword>
<protein>
    <submittedName>
        <fullName evidence="2">5'-methylthioadenosine/S-adenosylhomocysteine nucleosidase</fullName>
        <ecNumber evidence="2">3.2.2.9</ecNumber>
    </submittedName>
</protein>
<accession>A0A645FAR1</accession>
<dbReference type="Pfam" id="PF01048">
    <property type="entry name" value="PNP_UDP_1"/>
    <property type="match status" value="1"/>
</dbReference>
<gene>
    <name evidence="2" type="primary">mtnN_23</name>
    <name evidence="2" type="ORF">SDC9_156935</name>
</gene>
<dbReference type="EMBL" id="VSSQ01055771">
    <property type="protein sequence ID" value="MPN09644.1"/>
    <property type="molecule type" value="Genomic_DNA"/>
</dbReference>
<feature type="domain" description="Nucleoside phosphorylase" evidence="1">
    <location>
        <begin position="1"/>
        <end position="197"/>
    </location>
</feature>
<sequence>MGIAAAASLSTKIISKFSPSYLIMAGIAAGVKDKEKNYGDILVARFTWNYESGKYKYNIKTKTTTFEPNPEQIELDDSIVHIINEIKTDKTLLQTIHHGFTVTNNDLKPDANLKVFMGPFASGSAVLADKKKIDSIRRNNRKLIGIDMETFGVFYAAKSFSNNGKTKAISIKSISDFADQKKSDKFRNYAAYTSASFIYNLIRLKLQ</sequence>
<dbReference type="InterPro" id="IPR000845">
    <property type="entry name" value="Nucleoside_phosphorylase_d"/>
</dbReference>
<dbReference type="PANTHER" id="PTHR46832:SF1">
    <property type="entry name" value="5'-METHYLTHIOADENOSINE_S-ADENOSYLHOMOCYSTEINE NUCLEOSIDASE"/>
    <property type="match status" value="1"/>
</dbReference>
<dbReference type="InterPro" id="IPR035994">
    <property type="entry name" value="Nucleoside_phosphorylase_sf"/>
</dbReference>
<dbReference type="GO" id="GO:0005829">
    <property type="term" value="C:cytosol"/>
    <property type="evidence" value="ECO:0007669"/>
    <property type="project" value="TreeGrafter"/>
</dbReference>
<evidence type="ECO:0000313" key="2">
    <source>
        <dbReference type="EMBL" id="MPN09644.1"/>
    </source>
</evidence>
<proteinExistence type="predicted"/>
<name>A0A645FAR1_9ZZZZ</name>
<dbReference type="GO" id="GO:0019284">
    <property type="term" value="P:L-methionine salvage from S-adenosylmethionine"/>
    <property type="evidence" value="ECO:0007669"/>
    <property type="project" value="TreeGrafter"/>
</dbReference>
<dbReference type="GO" id="GO:0008930">
    <property type="term" value="F:methylthioadenosine nucleosidase activity"/>
    <property type="evidence" value="ECO:0007669"/>
    <property type="project" value="TreeGrafter"/>
</dbReference>
<dbReference type="PANTHER" id="PTHR46832">
    <property type="entry name" value="5'-METHYLTHIOADENOSINE/S-ADENOSYLHOMOCYSTEINE NUCLEOSIDASE"/>
    <property type="match status" value="1"/>
</dbReference>
<organism evidence="2">
    <name type="scientific">bioreactor metagenome</name>
    <dbReference type="NCBI Taxonomy" id="1076179"/>
    <lineage>
        <taxon>unclassified sequences</taxon>
        <taxon>metagenomes</taxon>
        <taxon>ecological metagenomes</taxon>
    </lineage>
</organism>
<keyword evidence="2" id="KW-0326">Glycosidase</keyword>
<dbReference type="SUPFAM" id="SSF53167">
    <property type="entry name" value="Purine and uridine phosphorylases"/>
    <property type="match status" value="1"/>
</dbReference>
<reference evidence="2" key="1">
    <citation type="submission" date="2019-08" db="EMBL/GenBank/DDBJ databases">
        <authorList>
            <person name="Kucharzyk K."/>
            <person name="Murdoch R.W."/>
            <person name="Higgins S."/>
            <person name="Loffler F."/>
        </authorList>
    </citation>
    <scope>NUCLEOTIDE SEQUENCE</scope>
</reference>
<dbReference type="AlphaFoldDB" id="A0A645FAR1"/>
<dbReference type="Gene3D" id="3.40.50.1580">
    <property type="entry name" value="Nucleoside phosphorylase domain"/>
    <property type="match status" value="1"/>
</dbReference>
<dbReference type="GO" id="GO:0009116">
    <property type="term" value="P:nucleoside metabolic process"/>
    <property type="evidence" value="ECO:0007669"/>
    <property type="project" value="InterPro"/>
</dbReference>